<organism evidence="1 2">
    <name type="scientific">Violaceomyces palustris</name>
    <dbReference type="NCBI Taxonomy" id="1673888"/>
    <lineage>
        <taxon>Eukaryota</taxon>
        <taxon>Fungi</taxon>
        <taxon>Dikarya</taxon>
        <taxon>Basidiomycota</taxon>
        <taxon>Ustilaginomycotina</taxon>
        <taxon>Ustilaginomycetes</taxon>
        <taxon>Violaceomycetales</taxon>
        <taxon>Violaceomycetaceae</taxon>
        <taxon>Violaceomyces</taxon>
    </lineage>
</organism>
<sequence length="321" mass="36382">MVSERRAEAQAYLGWVKAVSLDQSQNQANQFKQVEQIEDLCDGVALFDLLAQIDPDYFKNPHGADPKDNWVLKIGTLKRLYKLMVQYYSEILLCSPQALPAPDLNAIAKSSDEEELCKLCHLAVGIAVHSEKNDQHIAAIQSLSEGDQEQLMNSINEVMTAIRSGQESVVNQEESAKTTDAADEFSERREIDPAQARKLAEEKATLEKVYMQLLEDQRALQTSLDDAVVEKNEAVNDLESYKRQVEESRNEQADALMRQEIERLKLELRRSEDNLAEVENENERLISANEDMKRKVSSRETVSPSNDDSTYFFHIVYPVAG</sequence>
<gene>
    <name evidence="1" type="ORF">IE53DRAFT_51455</name>
</gene>
<keyword evidence="2" id="KW-1185">Reference proteome</keyword>
<proteinExistence type="predicted"/>
<evidence type="ECO:0000313" key="1">
    <source>
        <dbReference type="EMBL" id="PWN51409.1"/>
    </source>
</evidence>
<dbReference type="Proteomes" id="UP000245626">
    <property type="component" value="Unassembled WGS sequence"/>
</dbReference>
<reference evidence="1 2" key="1">
    <citation type="journal article" date="2018" name="Mol. Biol. Evol.">
        <title>Broad Genomic Sampling Reveals a Smut Pathogenic Ancestry of the Fungal Clade Ustilaginomycotina.</title>
        <authorList>
            <person name="Kijpornyongpan T."/>
            <person name="Mondo S.J."/>
            <person name="Barry K."/>
            <person name="Sandor L."/>
            <person name="Lee J."/>
            <person name="Lipzen A."/>
            <person name="Pangilinan J."/>
            <person name="LaButti K."/>
            <person name="Hainaut M."/>
            <person name="Henrissat B."/>
            <person name="Grigoriev I.V."/>
            <person name="Spatafora J.W."/>
            <person name="Aime M.C."/>
        </authorList>
    </citation>
    <scope>NUCLEOTIDE SEQUENCE [LARGE SCALE GENOMIC DNA]</scope>
    <source>
        <strain evidence="1 2">SA 807</strain>
    </source>
</reference>
<protein>
    <submittedName>
        <fullName evidence="1">Uncharacterized protein</fullName>
    </submittedName>
</protein>
<name>A0ACD0P040_9BASI</name>
<dbReference type="EMBL" id="KZ819845">
    <property type="protein sequence ID" value="PWN51409.1"/>
    <property type="molecule type" value="Genomic_DNA"/>
</dbReference>
<evidence type="ECO:0000313" key="2">
    <source>
        <dbReference type="Proteomes" id="UP000245626"/>
    </source>
</evidence>
<accession>A0ACD0P040</accession>